<reference evidence="3 4" key="1">
    <citation type="submission" date="2024-01" db="EMBL/GenBank/DDBJ databases">
        <title>Hyphobacterium bacterium isolated from marine sediment.</title>
        <authorList>
            <person name="Zhao S."/>
        </authorList>
    </citation>
    <scope>NUCLEOTIDE SEQUENCE [LARGE SCALE GENOMIC DNA]</scope>
    <source>
        <strain evidence="4">HN65</strain>
    </source>
</reference>
<gene>
    <name evidence="3" type="ORF">V0U79_12695</name>
</gene>
<sequence length="450" mass="47698">MSDQEIHAPDEDMSQSLSDAWRIIADKALRGADFEETLVRSTADGIRRGPVFFSAPGLPDMARATRPVHLPWQIRQSFADASLKDANAAIIADLLGGVTQIGLHLDPAGRYGVPVTTGDDLSAALEGVDLSIAPVHIEPGGAFNAAEIGRALISLGAKSGGLGLRADHSDLASLASEFDGFMIASIDARTVHEAGGSEAQEIAYAASGFNEALGRLLESGMDAARAASQIETVMAVDADIHLSIAKLRAARLVLANILQAYDISKLVMIRAVTSGRMMTRQDPWTNIIRISAAAFAGAVGGADTMSIHPATHALGRPDRLARRTARNLHILLQEESHAGVVADPAAGSFLHDKLSEQLARQAWDIFQTTERHGGFSVLGDAEGFGGDVSSASGKLAARYRDKQSVLIGVSRHAAPDLREMKFLNGDTPPYGDDRFTPIRLEDFSNPGESA</sequence>
<dbReference type="InterPro" id="IPR016176">
    <property type="entry name" value="Cbl-dep_enz_cat"/>
</dbReference>
<protein>
    <submittedName>
        <fullName evidence="3">Methylmalonyl-CoA mutase family protein</fullName>
    </submittedName>
</protein>
<name>A0ABU7LTG6_9PROT</name>
<evidence type="ECO:0000259" key="2">
    <source>
        <dbReference type="Pfam" id="PF01642"/>
    </source>
</evidence>
<evidence type="ECO:0000313" key="3">
    <source>
        <dbReference type="EMBL" id="MEE2527223.1"/>
    </source>
</evidence>
<organism evidence="3 4">
    <name type="scientific">Hyphobacterium lacteum</name>
    <dbReference type="NCBI Taxonomy" id="3116575"/>
    <lineage>
        <taxon>Bacteria</taxon>
        <taxon>Pseudomonadati</taxon>
        <taxon>Pseudomonadota</taxon>
        <taxon>Alphaproteobacteria</taxon>
        <taxon>Maricaulales</taxon>
        <taxon>Maricaulaceae</taxon>
        <taxon>Hyphobacterium</taxon>
    </lineage>
</organism>
<dbReference type="PANTHER" id="PTHR48101:SF4">
    <property type="entry name" value="METHYLMALONYL-COA MUTASE, MITOCHONDRIAL"/>
    <property type="match status" value="1"/>
</dbReference>
<accession>A0ABU7LTG6</accession>
<dbReference type="InterPro" id="IPR006099">
    <property type="entry name" value="MeMalonylCoA_mutase_a/b_cat"/>
</dbReference>
<comment type="caution">
    <text evidence="3">The sequence shown here is derived from an EMBL/GenBank/DDBJ whole genome shotgun (WGS) entry which is preliminary data.</text>
</comment>
<dbReference type="Gene3D" id="3.20.20.240">
    <property type="entry name" value="Methylmalonyl-CoA mutase"/>
    <property type="match status" value="2"/>
</dbReference>
<dbReference type="PANTHER" id="PTHR48101">
    <property type="entry name" value="METHYLMALONYL-COA MUTASE, MITOCHONDRIAL-RELATED"/>
    <property type="match status" value="1"/>
</dbReference>
<dbReference type="SUPFAM" id="SSF51703">
    <property type="entry name" value="Cobalamin (vitamin B12)-dependent enzymes"/>
    <property type="match status" value="1"/>
</dbReference>
<evidence type="ECO:0000256" key="1">
    <source>
        <dbReference type="SAM" id="MobiDB-lite"/>
    </source>
</evidence>
<dbReference type="RefSeq" id="WP_330199885.1">
    <property type="nucleotide sequence ID" value="NZ_JAZDRP010000010.1"/>
</dbReference>
<feature type="region of interest" description="Disordered" evidence="1">
    <location>
        <begin position="428"/>
        <end position="450"/>
    </location>
</feature>
<dbReference type="Proteomes" id="UP001354971">
    <property type="component" value="Unassembled WGS sequence"/>
</dbReference>
<keyword evidence="4" id="KW-1185">Reference proteome</keyword>
<feature type="domain" description="Methylmalonyl-CoA mutase alpha/beta chain catalytic" evidence="2">
    <location>
        <begin position="180"/>
        <end position="423"/>
    </location>
</feature>
<dbReference type="EMBL" id="JAZDRP010000010">
    <property type="protein sequence ID" value="MEE2527223.1"/>
    <property type="molecule type" value="Genomic_DNA"/>
</dbReference>
<evidence type="ECO:0000313" key="4">
    <source>
        <dbReference type="Proteomes" id="UP001354971"/>
    </source>
</evidence>
<dbReference type="Pfam" id="PF01642">
    <property type="entry name" value="MM_CoA_mutase"/>
    <property type="match status" value="1"/>
</dbReference>
<proteinExistence type="predicted"/>
<feature type="compositionally biased region" description="Basic and acidic residues" evidence="1">
    <location>
        <begin position="431"/>
        <end position="442"/>
    </location>
</feature>